<dbReference type="Proteomes" id="UP000008181">
    <property type="component" value="Chromosome 5"/>
</dbReference>
<evidence type="ECO:0000256" key="1">
    <source>
        <dbReference type="SAM" id="MobiDB-lite"/>
    </source>
</evidence>
<name>G2RF71_THETT</name>
<dbReference type="AlphaFoldDB" id="G2RF71"/>
<feature type="compositionally biased region" description="Polar residues" evidence="1">
    <location>
        <begin position="54"/>
        <end position="66"/>
    </location>
</feature>
<protein>
    <submittedName>
        <fullName evidence="2">Uncharacterized protein</fullName>
    </submittedName>
</protein>
<organism evidence="2 3">
    <name type="scientific">Thermothielavioides terrestris (strain ATCC 38088 / NRRL 8126)</name>
    <name type="common">Thielavia terrestris</name>
    <dbReference type="NCBI Taxonomy" id="578455"/>
    <lineage>
        <taxon>Eukaryota</taxon>
        <taxon>Fungi</taxon>
        <taxon>Dikarya</taxon>
        <taxon>Ascomycota</taxon>
        <taxon>Pezizomycotina</taxon>
        <taxon>Sordariomycetes</taxon>
        <taxon>Sordariomycetidae</taxon>
        <taxon>Sordariales</taxon>
        <taxon>Chaetomiaceae</taxon>
        <taxon>Thermothielavioides</taxon>
        <taxon>Thermothielavioides terrestris</taxon>
    </lineage>
</organism>
<accession>G2RF71</accession>
<keyword evidence="3" id="KW-1185">Reference proteome</keyword>
<sequence length="116" mass="13606">MLVEQPLSAKTRSRTARPPQIHTHKNHDTYNGVLRLPQMIHVHVSSRPQDRSRNSTTASPTDSRQTYSYYTITLHYPHNRACEIYRSRDEVHLLRRKLSFIMSRKPRRNSKPATDG</sequence>
<gene>
    <name evidence="2" type="ORF">THITE_32255</name>
</gene>
<dbReference type="OrthoDB" id="4576988at2759"/>
<evidence type="ECO:0000313" key="2">
    <source>
        <dbReference type="EMBL" id="AEO70354.1"/>
    </source>
</evidence>
<dbReference type="KEGG" id="ttt:THITE_32255"/>
<feature type="region of interest" description="Disordered" evidence="1">
    <location>
        <begin position="43"/>
        <end position="66"/>
    </location>
</feature>
<dbReference type="EMBL" id="CP003013">
    <property type="protein sequence ID" value="AEO70354.1"/>
    <property type="molecule type" value="Genomic_DNA"/>
</dbReference>
<feature type="region of interest" description="Disordered" evidence="1">
    <location>
        <begin position="1"/>
        <end position="28"/>
    </location>
</feature>
<dbReference type="HOGENOM" id="CLU_2102836_0_0_1"/>
<dbReference type="RefSeq" id="XP_003656690.1">
    <property type="nucleotide sequence ID" value="XM_003656642.1"/>
</dbReference>
<dbReference type="GeneID" id="11522799"/>
<reference evidence="2 3" key="1">
    <citation type="journal article" date="2011" name="Nat. Biotechnol.">
        <title>Comparative genomic analysis of the thermophilic biomass-degrading fungi Myceliophthora thermophila and Thielavia terrestris.</title>
        <authorList>
            <person name="Berka R.M."/>
            <person name="Grigoriev I.V."/>
            <person name="Otillar R."/>
            <person name="Salamov A."/>
            <person name="Grimwood J."/>
            <person name="Reid I."/>
            <person name="Ishmael N."/>
            <person name="John T."/>
            <person name="Darmond C."/>
            <person name="Moisan M.-C."/>
            <person name="Henrissat B."/>
            <person name="Coutinho P.M."/>
            <person name="Lombard V."/>
            <person name="Natvig D.O."/>
            <person name="Lindquist E."/>
            <person name="Schmutz J."/>
            <person name="Lucas S."/>
            <person name="Harris P."/>
            <person name="Powlowski J."/>
            <person name="Bellemare A."/>
            <person name="Taylor D."/>
            <person name="Butler G."/>
            <person name="de Vries R.P."/>
            <person name="Allijn I.E."/>
            <person name="van den Brink J."/>
            <person name="Ushinsky S."/>
            <person name="Storms R."/>
            <person name="Powell A.J."/>
            <person name="Paulsen I.T."/>
            <person name="Elbourne L.D.H."/>
            <person name="Baker S.E."/>
            <person name="Magnuson J."/>
            <person name="LaBoissiere S."/>
            <person name="Clutterbuck A.J."/>
            <person name="Martinez D."/>
            <person name="Wogulis M."/>
            <person name="de Leon A.L."/>
            <person name="Rey M.W."/>
            <person name="Tsang A."/>
        </authorList>
    </citation>
    <scope>NUCLEOTIDE SEQUENCE [LARGE SCALE GENOMIC DNA]</scope>
    <source>
        <strain evidence="3">ATCC 38088 / NRRL 8126</strain>
    </source>
</reference>
<feature type="non-terminal residue" evidence="2">
    <location>
        <position position="116"/>
    </location>
</feature>
<dbReference type="eggNOG" id="ENOG502T5YW">
    <property type="taxonomic scope" value="Eukaryota"/>
</dbReference>
<proteinExistence type="predicted"/>
<evidence type="ECO:0000313" key="3">
    <source>
        <dbReference type="Proteomes" id="UP000008181"/>
    </source>
</evidence>